<dbReference type="AlphaFoldDB" id="A0A235H9J9"/>
<dbReference type="RefSeq" id="WP_094305258.1">
    <property type="nucleotide sequence ID" value="NZ_NOWT01000021.1"/>
</dbReference>
<gene>
    <name evidence="1" type="ORF">CHT98_20075</name>
</gene>
<dbReference type="Proteomes" id="UP000215367">
    <property type="component" value="Unassembled WGS sequence"/>
</dbReference>
<dbReference type="InterPro" id="IPR045622">
    <property type="entry name" value="DUF6441"/>
</dbReference>
<organism evidence="1 2">
    <name type="scientific">Azospirillum brasilense</name>
    <dbReference type="NCBI Taxonomy" id="192"/>
    <lineage>
        <taxon>Bacteria</taxon>
        <taxon>Pseudomonadati</taxon>
        <taxon>Pseudomonadota</taxon>
        <taxon>Alphaproteobacteria</taxon>
        <taxon>Rhodospirillales</taxon>
        <taxon>Azospirillaceae</taxon>
        <taxon>Azospirillum</taxon>
    </lineage>
</organism>
<dbReference type="Pfam" id="PF20039">
    <property type="entry name" value="DUF6441"/>
    <property type="match status" value="1"/>
</dbReference>
<name>A0A235H9J9_AZOBR</name>
<comment type="caution">
    <text evidence="1">The sequence shown here is derived from an EMBL/GenBank/DDBJ whole genome shotgun (WGS) entry which is preliminary data.</text>
</comment>
<accession>A0A235H9J9</accession>
<protein>
    <submittedName>
        <fullName evidence="1">Uncharacterized protein</fullName>
    </submittedName>
</protein>
<geneLocation type="plasmid" evidence="1">
    <name>unnamed</name>
</geneLocation>
<evidence type="ECO:0000313" key="2">
    <source>
        <dbReference type="Proteomes" id="UP000215367"/>
    </source>
</evidence>
<proteinExistence type="predicted"/>
<dbReference type="EMBL" id="NOWT01000021">
    <property type="protein sequence ID" value="OYD82500.1"/>
    <property type="molecule type" value="Genomic_DNA"/>
</dbReference>
<evidence type="ECO:0000313" key="1">
    <source>
        <dbReference type="EMBL" id="OYD82500.1"/>
    </source>
</evidence>
<keyword evidence="1" id="KW-0614">Plasmid</keyword>
<sequence length="219" mass="23310">MMIVGRIQGDLKGLLNERIGEIGDAARAAVRSVSEQLQAELRAQVRSAGLGVGLEKAWRLDLYPKSGRKTLRPAGLIYSKATRLHDAFDAGESVRAKGGKWLAIPLEAAKQAGLDRRKPRPGATRTGPVPAKWSNVEAAEKRFGPLRFVPIGGGGRALLVADGKARGDTLARGGAGRATSIPLFLLVRQTRGRKLLDISGAAERAQARLVANLSNIIGR</sequence>
<reference evidence="1 2" key="1">
    <citation type="submission" date="2017-07" db="EMBL/GenBank/DDBJ databases">
        <title>Whole genome sequence of Azospirillum brasilense 2A1, a potential biofertilizer strain.</title>
        <authorList>
            <person name="Fontana C.A."/>
            <person name="Toffoli L.M."/>
            <person name="Salazar S.M."/>
            <person name="Puglisi E."/>
            <person name="Pedraza R."/>
            <person name="Bassi D."/>
            <person name="Cocconcelli P.S."/>
        </authorList>
    </citation>
    <scope>NUCLEOTIDE SEQUENCE [LARGE SCALE GENOMIC DNA]</scope>
    <source>
        <strain evidence="1 2">2A1</strain>
        <plasmid evidence="1">unnamed</plasmid>
    </source>
</reference>